<organism evidence="2 3">
    <name type="scientific">Phytomonospora endophytica</name>
    <dbReference type="NCBI Taxonomy" id="714109"/>
    <lineage>
        <taxon>Bacteria</taxon>
        <taxon>Bacillati</taxon>
        <taxon>Actinomycetota</taxon>
        <taxon>Actinomycetes</taxon>
        <taxon>Micromonosporales</taxon>
        <taxon>Micromonosporaceae</taxon>
        <taxon>Phytomonospora</taxon>
    </lineage>
</organism>
<dbReference type="InterPro" id="IPR050275">
    <property type="entry name" value="PGM_Phosphatase"/>
</dbReference>
<dbReference type="SUPFAM" id="SSF53254">
    <property type="entry name" value="Phosphoglycerate mutase-like"/>
    <property type="match status" value="1"/>
</dbReference>
<dbReference type="Pfam" id="PF00300">
    <property type="entry name" value="His_Phos_1"/>
    <property type="match status" value="1"/>
</dbReference>
<dbReference type="RefSeq" id="WP_184789464.1">
    <property type="nucleotide sequence ID" value="NZ_BONT01000033.1"/>
</dbReference>
<dbReference type="SMART" id="SM00855">
    <property type="entry name" value="PGAM"/>
    <property type="match status" value="1"/>
</dbReference>
<feature type="binding site" evidence="1">
    <location>
        <position position="58"/>
    </location>
    <ligand>
        <name>substrate</name>
    </ligand>
</feature>
<dbReference type="AlphaFoldDB" id="A0A841FL96"/>
<protein>
    <submittedName>
        <fullName evidence="2">Putative phosphoglycerate mutase</fullName>
        <ecNumber evidence="2">5.4.2.12</ecNumber>
    </submittedName>
</protein>
<dbReference type="PANTHER" id="PTHR48100">
    <property type="entry name" value="BROAD-SPECIFICITY PHOSPHATASE YOR283W-RELATED"/>
    <property type="match status" value="1"/>
</dbReference>
<dbReference type="EC" id="5.4.2.12" evidence="2"/>
<keyword evidence="3" id="KW-1185">Reference proteome</keyword>
<evidence type="ECO:0000313" key="2">
    <source>
        <dbReference type="EMBL" id="MBB6036634.1"/>
    </source>
</evidence>
<dbReference type="Proteomes" id="UP000548476">
    <property type="component" value="Unassembled WGS sequence"/>
</dbReference>
<keyword evidence="2" id="KW-0413">Isomerase</keyword>
<dbReference type="GO" id="GO:0004619">
    <property type="term" value="F:phosphoglycerate mutase activity"/>
    <property type="evidence" value="ECO:0007669"/>
    <property type="project" value="UniProtKB-EC"/>
</dbReference>
<dbReference type="PANTHER" id="PTHR48100:SF15">
    <property type="entry name" value="SEDOHEPTULOSE 1,7-BISPHOSPHATASE"/>
    <property type="match status" value="1"/>
</dbReference>
<evidence type="ECO:0000313" key="3">
    <source>
        <dbReference type="Proteomes" id="UP000548476"/>
    </source>
</evidence>
<proteinExistence type="predicted"/>
<dbReference type="Gene3D" id="3.40.50.1240">
    <property type="entry name" value="Phosphoglycerate mutase-like"/>
    <property type="match status" value="1"/>
</dbReference>
<evidence type="ECO:0000256" key="1">
    <source>
        <dbReference type="PIRSR" id="PIRSR613078-2"/>
    </source>
</evidence>
<dbReference type="CDD" id="cd07067">
    <property type="entry name" value="HP_PGM_like"/>
    <property type="match status" value="1"/>
</dbReference>
<dbReference type="InterPro" id="IPR013078">
    <property type="entry name" value="His_Pase_superF_clade-1"/>
</dbReference>
<sequence>MAEIFLVRHGQTEWSLSGRHTSVTDLDLTAAGEEQALRLRPLLAPLQLTAVLCSPRRRAKRTAELAGLPPATIDEDLAEWAYGDYEGVTSARIHETDPGWTIWHDGAPGGESPAEVGVRLDRVLAKAEGMLAMGDVALVGHGHALRVAAARWIGLGAEGGELLWLDTATVSVLGFEHERKVIRRWNLAPATIG</sequence>
<dbReference type="GO" id="GO:0016791">
    <property type="term" value="F:phosphatase activity"/>
    <property type="evidence" value="ECO:0007669"/>
    <property type="project" value="TreeGrafter"/>
</dbReference>
<dbReference type="InterPro" id="IPR029033">
    <property type="entry name" value="His_PPase_superfam"/>
</dbReference>
<name>A0A841FL96_9ACTN</name>
<reference evidence="2 3" key="1">
    <citation type="submission" date="2020-08" db="EMBL/GenBank/DDBJ databases">
        <title>Genomic Encyclopedia of Type Strains, Phase IV (KMG-IV): sequencing the most valuable type-strain genomes for metagenomic binning, comparative biology and taxonomic classification.</title>
        <authorList>
            <person name="Goeker M."/>
        </authorList>
    </citation>
    <scope>NUCLEOTIDE SEQUENCE [LARGE SCALE GENOMIC DNA]</scope>
    <source>
        <strain evidence="2 3">YIM 65646</strain>
    </source>
</reference>
<gene>
    <name evidence="2" type="ORF">HNR73_004505</name>
</gene>
<comment type="caution">
    <text evidence="2">The sequence shown here is derived from an EMBL/GenBank/DDBJ whole genome shotgun (WGS) entry which is preliminary data.</text>
</comment>
<dbReference type="EMBL" id="JACHGT010000009">
    <property type="protein sequence ID" value="MBB6036634.1"/>
    <property type="molecule type" value="Genomic_DNA"/>
</dbReference>
<accession>A0A841FL96</accession>